<dbReference type="InterPro" id="IPR017938">
    <property type="entry name" value="Riboflavin_synthase-like_b-brl"/>
</dbReference>
<accession>A0ABV7TJZ7</accession>
<feature type="domain" description="FAD-binding FR-type" evidence="12">
    <location>
        <begin position="754"/>
        <end position="856"/>
    </location>
</feature>
<keyword evidence="4" id="KW-0479">Metal-binding</keyword>
<evidence type="ECO:0000256" key="7">
    <source>
        <dbReference type="ARBA" id="ARBA00023004"/>
    </source>
</evidence>
<evidence type="ECO:0000256" key="8">
    <source>
        <dbReference type="ARBA" id="ARBA00023014"/>
    </source>
</evidence>
<keyword evidence="7" id="KW-0408">Iron</keyword>
<dbReference type="InterPro" id="IPR017900">
    <property type="entry name" value="4Fe4S_Fe_S_CS"/>
</dbReference>
<dbReference type="Gene3D" id="3.40.50.80">
    <property type="entry name" value="Nucleotide-binding domain of ferredoxin-NADP reductase (FNR) module"/>
    <property type="match status" value="1"/>
</dbReference>
<dbReference type="EMBL" id="JBHRXI010000010">
    <property type="protein sequence ID" value="MFC3614468.1"/>
    <property type="molecule type" value="Genomic_DNA"/>
</dbReference>
<dbReference type="PROSITE" id="PS00197">
    <property type="entry name" value="2FE2S_FER_1"/>
    <property type="match status" value="1"/>
</dbReference>
<comment type="subcellular location">
    <subcellularLocation>
        <location evidence="1">Cell envelope</location>
    </subcellularLocation>
</comment>
<dbReference type="Gene3D" id="3.30.70.20">
    <property type="match status" value="1"/>
</dbReference>
<evidence type="ECO:0000259" key="11">
    <source>
        <dbReference type="PROSITE" id="PS51379"/>
    </source>
</evidence>
<dbReference type="InterPro" id="IPR017927">
    <property type="entry name" value="FAD-bd_FR_type"/>
</dbReference>
<evidence type="ECO:0000256" key="2">
    <source>
        <dbReference type="ARBA" id="ARBA00022630"/>
    </source>
</evidence>
<evidence type="ECO:0000313" key="14">
    <source>
        <dbReference type="Proteomes" id="UP001595629"/>
    </source>
</evidence>
<reference evidence="14" key="1">
    <citation type="journal article" date="2019" name="Int. J. Syst. Evol. Microbiol.">
        <title>The Global Catalogue of Microorganisms (GCM) 10K type strain sequencing project: providing services to taxonomists for standard genome sequencing and annotation.</title>
        <authorList>
            <consortium name="The Broad Institute Genomics Platform"/>
            <consortium name="The Broad Institute Genome Sequencing Center for Infectious Disease"/>
            <person name="Wu L."/>
            <person name="Ma J."/>
        </authorList>
    </citation>
    <scope>NUCLEOTIDE SEQUENCE [LARGE SCALE GENOMIC DNA]</scope>
    <source>
        <strain evidence="14">KCTC 42911</strain>
    </source>
</reference>
<dbReference type="CDD" id="cd00207">
    <property type="entry name" value="fer2"/>
    <property type="match status" value="1"/>
</dbReference>
<gene>
    <name evidence="13" type="ORF">ACFORG_11900</name>
</gene>
<dbReference type="InterPro" id="IPR012832">
    <property type="entry name" value="RDH"/>
</dbReference>
<dbReference type="SUPFAM" id="SSF54292">
    <property type="entry name" value="2Fe-2S ferredoxin-like"/>
    <property type="match status" value="1"/>
</dbReference>
<dbReference type="Pfam" id="PF00111">
    <property type="entry name" value="Fer2"/>
    <property type="match status" value="1"/>
</dbReference>
<dbReference type="InterPro" id="IPR039261">
    <property type="entry name" value="FNR_nucleotide-bd"/>
</dbReference>
<evidence type="ECO:0000259" key="12">
    <source>
        <dbReference type="PROSITE" id="PS51384"/>
    </source>
</evidence>
<keyword evidence="2" id="KW-0285">Flavoprotein</keyword>
<comment type="caution">
    <text evidence="13">The sequence shown here is derived from an EMBL/GenBank/DDBJ whole genome shotgun (WGS) entry which is preliminary data.</text>
</comment>
<dbReference type="NCBIfam" id="TIGR02486">
    <property type="entry name" value="RDH"/>
    <property type="match status" value="1"/>
</dbReference>
<dbReference type="Proteomes" id="UP001595629">
    <property type="component" value="Unassembled WGS sequence"/>
</dbReference>
<dbReference type="PRINTS" id="PR00409">
    <property type="entry name" value="PHDIOXRDTASE"/>
</dbReference>
<dbReference type="Gene3D" id="3.10.20.30">
    <property type="match status" value="1"/>
</dbReference>
<dbReference type="InterPro" id="IPR036010">
    <property type="entry name" value="2Fe-2S_ferredoxin-like_sf"/>
</dbReference>
<dbReference type="InterPro" id="IPR001041">
    <property type="entry name" value="2Fe-2S_ferredoxin-type"/>
</dbReference>
<dbReference type="PANTHER" id="PTHR47354:SF1">
    <property type="entry name" value="CARNITINE MONOOXYGENASE REDUCTASE SUBUNIT"/>
    <property type="match status" value="1"/>
</dbReference>
<dbReference type="PROSITE" id="PS51384">
    <property type="entry name" value="FAD_FR"/>
    <property type="match status" value="1"/>
</dbReference>
<dbReference type="InterPro" id="IPR050415">
    <property type="entry name" value="MRET"/>
</dbReference>
<organism evidence="13 14">
    <name type="scientific">Lutimaribacter marinistellae</name>
    <dbReference type="NCBI Taxonomy" id="1820329"/>
    <lineage>
        <taxon>Bacteria</taxon>
        <taxon>Pseudomonadati</taxon>
        <taxon>Pseudomonadota</taxon>
        <taxon>Alphaproteobacteria</taxon>
        <taxon>Rhodobacterales</taxon>
        <taxon>Roseobacteraceae</taxon>
        <taxon>Lutimaribacter</taxon>
    </lineage>
</organism>
<dbReference type="CDD" id="cd06185">
    <property type="entry name" value="PDR_like"/>
    <property type="match status" value="1"/>
</dbReference>
<evidence type="ECO:0000256" key="3">
    <source>
        <dbReference type="ARBA" id="ARBA00022714"/>
    </source>
</evidence>
<dbReference type="InterPro" id="IPR017896">
    <property type="entry name" value="4Fe4S_Fe-S-bd"/>
</dbReference>
<proteinExistence type="predicted"/>
<evidence type="ECO:0000256" key="4">
    <source>
        <dbReference type="ARBA" id="ARBA00022723"/>
    </source>
</evidence>
<name>A0ABV7TJZ7_9RHOB</name>
<dbReference type="Pfam" id="PF13484">
    <property type="entry name" value="Fer4_16"/>
    <property type="match status" value="1"/>
</dbReference>
<feature type="domain" description="4Fe-4S ferredoxin-type" evidence="11">
    <location>
        <begin position="549"/>
        <end position="579"/>
    </location>
</feature>
<evidence type="ECO:0000259" key="10">
    <source>
        <dbReference type="PROSITE" id="PS51085"/>
    </source>
</evidence>
<keyword evidence="8" id="KW-0411">Iron-sulfur</keyword>
<keyword evidence="14" id="KW-1185">Reference proteome</keyword>
<dbReference type="InterPro" id="IPR012675">
    <property type="entry name" value="Beta-grasp_dom_sf"/>
</dbReference>
<sequence>MSIRFFSDRNRPVHMGPYPLERLARRDGLPDLLGAPVMATLEFRRSERPESIVNAMGEFQAMMDAIRDGLVNPARAEVPADPQDRSDHLKAFGYFNDASMMGCGPLVTEALLSEPRRNADIDRLAEALKTRQTKTLASGIDVIMADLKDSIEAQPGPMDTHRNALVFLYEYHRDPDPSEPGSDWIMDAQAHRACLRATENAVVIANYIRLLGWDARAHTATTSDVDLNRLAVAAGLATLENGQLVVPWVGRRFGLAAVTTEMDLAYDRPLAPMSEQPWSATKGPSWWMGTHSAKNALNRDPFAKRRYMDGAHPFEKLKRVETPTTYIDEPNVPRVPKRADMFARAQFGDMGKALQDGAKGGHYVRKSAPSFAQRRALGAFVLLQDGDCASGPCPTDAERNAANLKAASYFLGVDAVGLSRCPEWTWYSHDATGEEIVPPHDQAVSMIIDQGYETMEGASGDDWISVAQSMRAYLRFSLLGGVIAQQIRNLGYKAKAHTVMDGEVLQPPLLLLSGLGEVSRIGEVILNPYLGPRLKSGAVTTDMPIAHDQPIDFGLQRFCESCNKCARECPSGAITAGPKRMFNGYEIWKSDSQKCATYRITTKGGAMCGRCMKTCPWNLEGLFAERPFRWAAMNLPATAPALARLDDAVGNGGLNDTKKWWWDIELAEDGAYRASPHPLNRRGLQTDLDLRHEDQTLAVYPAPLAPHPWPYPFPMDREAGIAAYESMVSAEEYQRRLAAGDDSVLHRYEIAGDAPVMRVEVAKVEQMTADVTKYEFRAPDGAPLPEWTAGAHLDVLVAPEFLRQYSMSGDPAVRETYQIGVLREDAGRGGSKLMHRIFSPGRRVFISKPINHFELDETAVKTLLMGGGIGITPMIAFAHRLHALGQDFELHYSVSRRANAAYLADLDTVPWAGNVHLHVSDEGSRADLDAVMADYQAGWHVYTCGPDRYMQAVMEAAERQGFPEEARHLEYFSVPEQPEYENHPFTLRLARSGRDLEVPADMDAAEVLNANGIPVDVKCADGICGVCKCGVISGEVEHRDFVLSKAQREGAMILCQSRAAKPGGVIEIDL</sequence>
<keyword evidence="9" id="KW-0472">Membrane</keyword>
<evidence type="ECO:0000256" key="5">
    <source>
        <dbReference type="ARBA" id="ARBA00022729"/>
    </source>
</evidence>
<dbReference type="PROSITE" id="PS00198">
    <property type="entry name" value="4FE4S_FER_1"/>
    <property type="match status" value="1"/>
</dbReference>
<dbReference type="SUPFAM" id="SSF63380">
    <property type="entry name" value="Riboflavin synthase domain-like"/>
    <property type="match status" value="1"/>
</dbReference>
<evidence type="ECO:0000256" key="6">
    <source>
        <dbReference type="ARBA" id="ARBA00023002"/>
    </source>
</evidence>
<dbReference type="SUPFAM" id="SSF52343">
    <property type="entry name" value="Ferredoxin reductase-like, C-terminal NADP-linked domain"/>
    <property type="match status" value="1"/>
</dbReference>
<evidence type="ECO:0000256" key="1">
    <source>
        <dbReference type="ARBA" id="ARBA00004196"/>
    </source>
</evidence>
<feature type="domain" description="2Fe-2S ferredoxin-type" evidence="10">
    <location>
        <begin position="983"/>
        <end position="1070"/>
    </location>
</feature>
<dbReference type="InterPro" id="IPR006058">
    <property type="entry name" value="2Fe2S_fd_BS"/>
</dbReference>
<keyword evidence="3" id="KW-0001">2Fe-2S</keyword>
<dbReference type="PANTHER" id="PTHR47354">
    <property type="entry name" value="NADH OXIDOREDUCTASE HCR"/>
    <property type="match status" value="1"/>
</dbReference>
<keyword evidence="5" id="KW-0732">Signal</keyword>
<dbReference type="Gene3D" id="2.40.30.10">
    <property type="entry name" value="Translation factors"/>
    <property type="match status" value="1"/>
</dbReference>
<dbReference type="SUPFAM" id="SSF54862">
    <property type="entry name" value="4Fe-4S ferredoxins"/>
    <property type="match status" value="1"/>
</dbReference>
<protein>
    <submittedName>
        <fullName evidence="13">Reductive dehalogenase</fullName>
    </submittedName>
</protein>
<dbReference type="PROSITE" id="PS51379">
    <property type="entry name" value="4FE4S_FER_2"/>
    <property type="match status" value="1"/>
</dbReference>
<dbReference type="RefSeq" id="WP_386735725.1">
    <property type="nucleotide sequence ID" value="NZ_JBHRXI010000010.1"/>
</dbReference>
<evidence type="ECO:0000256" key="9">
    <source>
        <dbReference type="ARBA" id="ARBA00023136"/>
    </source>
</evidence>
<evidence type="ECO:0000313" key="13">
    <source>
        <dbReference type="EMBL" id="MFC3614468.1"/>
    </source>
</evidence>
<keyword evidence="6" id="KW-0560">Oxidoreductase</keyword>
<dbReference type="PROSITE" id="PS51085">
    <property type="entry name" value="2FE2S_FER_2"/>
    <property type="match status" value="1"/>
</dbReference>